<dbReference type="AlphaFoldDB" id="A0AAW9HR27"/>
<dbReference type="Gene3D" id="3.90.1200.10">
    <property type="match status" value="1"/>
</dbReference>
<name>A0AAW9HR27_9ACTO</name>
<sequence>MSNIAENGSFAPIFSPLMRGDQARVVSDYFEGLRDASPRATSHPIVEADTSWDIREATVLRVRYTDQLFTVKVGANYAYPIERELRAHPTYTRPLSAIGRAPQLLCSNKSAHVAIMTHLSGELVEGTPREWDPGIYREAGRLLRIFHNTESRIDKGYEHALRLRTLNRLTEIPPGASPLPRDIEQAARFYLENFTPQPTKIVPTHGDYQPRNWLWDEASHHGKQGVYTENHAENCGTPPHPETRETPAHQSKGYQSEALQSEGCQSKAHRNEGCLKIIDFGRFGWRPPSTDFARLAAGQFISHPELEAAFVEGYGGDPRTTSVVEQKIGESQNAHNNTTANSAQNVLATPEHAVESWWIGRLADGLGTFWYATTRGYNEEFAEIGIQMCYTALKYMEELGIGRYS</sequence>
<reference evidence="3" key="1">
    <citation type="submission" date="2023-10" db="EMBL/GenBank/DDBJ databases">
        <title>Whole Genome based description of the genera Actinobaculum and Actinotignum reveals a complex phylogenetic relationship within the species included in the genus Actinotignum.</title>
        <authorList>
            <person name="Jensen C.S."/>
            <person name="Dargis R."/>
            <person name="Kemp M."/>
            <person name="Christensen J.J."/>
        </authorList>
    </citation>
    <scope>NUCLEOTIDE SEQUENCE</scope>
    <source>
        <strain evidence="3">SLA_B511</strain>
    </source>
</reference>
<dbReference type="InterPro" id="IPR011009">
    <property type="entry name" value="Kinase-like_dom_sf"/>
</dbReference>
<dbReference type="RefSeq" id="WP_146002298.1">
    <property type="nucleotide sequence ID" value="NZ_CP126967.1"/>
</dbReference>
<dbReference type="Pfam" id="PF01636">
    <property type="entry name" value="APH"/>
    <property type="match status" value="1"/>
</dbReference>
<protein>
    <submittedName>
        <fullName evidence="3">Phosphotransferase</fullName>
    </submittedName>
</protein>
<proteinExistence type="predicted"/>
<dbReference type="Proteomes" id="UP001281731">
    <property type="component" value="Unassembled WGS sequence"/>
</dbReference>
<gene>
    <name evidence="3" type="ORF">R6G80_05105</name>
</gene>
<organism evidence="3 4">
    <name type="scientific">Actinotignum urinale</name>
    <dbReference type="NCBI Taxonomy" id="190146"/>
    <lineage>
        <taxon>Bacteria</taxon>
        <taxon>Bacillati</taxon>
        <taxon>Actinomycetota</taxon>
        <taxon>Actinomycetes</taxon>
        <taxon>Actinomycetales</taxon>
        <taxon>Actinomycetaceae</taxon>
        <taxon>Actinotignum</taxon>
    </lineage>
</organism>
<evidence type="ECO:0000313" key="3">
    <source>
        <dbReference type="EMBL" id="MDY5155102.1"/>
    </source>
</evidence>
<dbReference type="SUPFAM" id="SSF56112">
    <property type="entry name" value="Protein kinase-like (PK-like)"/>
    <property type="match status" value="1"/>
</dbReference>
<feature type="region of interest" description="Disordered" evidence="1">
    <location>
        <begin position="229"/>
        <end position="265"/>
    </location>
</feature>
<evidence type="ECO:0000313" key="4">
    <source>
        <dbReference type="Proteomes" id="UP001281731"/>
    </source>
</evidence>
<feature type="domain" description="Aminoglycoside phosphotransferase" evidence="2">
    <location>
        <begin position="102"/>
        <end position="220"/>
    </location>
</feature>
<evidence type="ECO:0000259" key="2">
    <source>
        <dbReference type="Pfam" id="PF01636"/>
    </source>
</evidence>
<evidence type="ECO:0000256" key="1">
    <source>
        <dbReference type="SAM" id="MobiDB-lite"/>
    </source>
</evidence>
<comment type="caution">
    <text evidence="3">The sequence shown here is derived from an EMBL/GenBank/DDBJ whole genome shotgun (WGS) entry which is preliminary data.</text>
</comment>
<feature type="compositionally biased region" description="Polar residues" evidence="1">
    <location>
        <begin position="248"/>
        <end position="264"/>
    </location>
</feature>
<dbReference type="InterPro" id="IPR002575">
    <property type="entry name" value="Aminoglycoside_PTrfase"/>
</dbReference>
<accession>A0AAW9HR27</accession>
<dbReference type="EMBL" id="JAWNGC010000005">
    <property type="protein sequence ID" value="MDY5155102.1"/>
    <property type="molecule type" value="Genomic_DNA"/>
</dbReference>